<sequence length="452" mass="48597">MRMRTDDMAKRITTPREDVRQRKGIAPATKAQVSGHRFLVRRAELGLLLGDVRMIHDPLGRLRGAIAFGLSAVGLVALGAGALALFSPNPDPGDARILSSQRGDLFVRVGEQLHPVTNLTSARLAVEEAATPVKAGDSVLGSKHIAVPIGIADAPSIFNNTSDTEPVWQICTSTPGPTESHSPRTTFLINHTTPFEQTPQLEADEALLATSHMGDVVVTAANRRLLPPAETPEGRSIRRRLGIDFETPRWHPEADVLAIIPEAPPFHLPVGSLELFVADGEYWLKNDSGVVRITSLQKDILTDLGWELKTVAKTEMTALPDIDLHIALPDKPLRWQDPDKAHTCISVSFTQTDTEPSTSVGITNSAATFASAVELSGESVATHFVGGGGAVAVETGAGVHLISEHGLRHQLAHNAVLEHLGIQKVRRASWFLLRLLPAGTTLSKEAALTPLY</sequence>
<reference evidence="3 4" key="1">
    <citation type="journal article" date="2013" name="J. Biotechnol.">
        <title>Genome sequence of Corynebacterium pseudotuberculosis biovar equi strain 258 and prediction of antigenic targets to improve biotechnological vaccine production.</title>
        <authorList>
            <person name="Soares S.C."/>
            <person name="Trost E."/>
            <person name="Ramos R.T."/>
            <person name="Carneiro A.R."/>
            <person name="Santos A.R."/>
            <person name="Pinto A.C."/>
            <person name="Barbosa E."/>
            <person name="Aburjaile F."/>
            <person name="Ali A."/>
            <person name="Diniz C.A."/>
            <person name="Hassan S.S."/>
            <person name="Fiaux K."/>
            <person name="Guimaraes L.C."/>
            <person name="Bakhtiar S.M."/>
            <person name="Pereira U."/>
            <person name="Almeida S.S."/>
            <person name="Abreu V.A."/>
            <person name="Rocha F.S."/>
            <person name="Dorella F.A."/>
            <person name="Miyoshi A."/>
            <person name="Silva A."/>
            <person name="Azevedo V."/>
            <person name="Tauch A."/>
        </authorList>
    </citation>
    <scope>NUCLEOTIDE SEQUENCE [LARGE SCALE GENOMIC DNA]</scope>
    <source>
        <strain evidence="3 4">258</strain>
    </source>
</reference>
<evidence type="ECO:0000256" key="1">
    <source>
        <dbReference type="SAM" id="MobiDB-lite"/>
    </source>
</evidence>
<proteinExistence type="predicted"/>
<dbReference type="InterPro" id="IPR007795">
    <property type="entry name" value="T7SS_EccB"/>
</dbReference>
<dbReference type="NCBIfam" id="TIGR03919">
    <property type="entry name" value="T7SS_EccB"/>
    <property type="match status" value="1"/>
</dbReference>
<name>A0AAU8PJF7_CORPS</name>
<dbReference type="AlphaFoldDB" id="A0AAU8PJF7"/>
<dbReference type="RefSeq" id="WP_014523067.1">
    <property type="nucleotide sequence ID" value="NC_017945.3"/>
</dbReference>
<dbReference type="GO" id="GO:0005576">
    <property type="term" value="C:extracellular region"/>
    <property type="evidence" value="ECO:0007669"/>
    <property type="project" value="TreeGrafter"/>
</dbReference>
<dbReference type="KEGG" id="coe:CP258_02150"/>
<dbReference type="PANTHER" id="PTHR40765">
    <property type="entry name" value="ESX-2 SECRETION SYSTEM ATPASE ECCB2"/>
    <property type="match status" value="1"/>
</dbReference>
<evidence type="ECO:0000256" key="2">
    <source>
        <dbReference type="SAM" id="Phobius"/>
    </source>
</evidence>
<dbReference type="InterPro" id="IPR044857">
    <property type="entry name" value="T7SS_EccB_R1"/>
</dbReference>
<feature type="transmembrane region" description="Helical" evidence="2">
    <location>
        <begin position="64"/>
        <end position="86"/>
    </location>
</feature>
<feature type="region of interest" description="Disordered" evidence="1">
    <location>
        <begin position="1"/>
        <end position="27"/>
    </location>
</feature>
<evidence type="ECO:0000313" key="3">
    <source>
        <dbReference type="EMBL" id="AFK16048.2"/>
    </source>
</evidence>
<dbReference type="EMBL" id="CP003540">
    <property type="protein sequence ID" value="AFK16048.2"/>
    <property type="molecule type" value="Genomic_DNA"/>
</dbReference>
<protein>
    <submittedName>
        <fullName evidence="3">Type VII secretion protein EccB</fullName>
    </submittedName>
</protein>
<dbReference type="PANTHER" id="PTHR40765:SF2">
    <property type="entry name" value="ESX-2 SECRETION SYSTEM ATPASE ECCB2"/>
    <property type="match status" value="1"/>
</dbReference>
<keyword evidence="2" id="KW-1133">Transmembrane helix</keyword>
<dbReference type="Pfam" id="PF05108">
    <property type="entry name" value="T7SS_ESX1_EccB"/>
    <property type="match status" value="2"/>
</dbReference>
<evidence type="ECO:0000313" key="4">
    <source>
        <dbReference type="Proteomes" id="UP000006465"/>
    </source>
</evidence>
<dbReference type="Proteomes" id="UP000006465">
    <property type="component" value="Chromosome"/>
</dbReference>
<dbReference type="Gene3D" id="3.30.2390.20">
    <property type="entry name" value="Type VII secretion system EccB, repeat 1 domain"/>
    <property type="match status" value="1"/>
</dbReference>
<organism evidence="3 4">
    <name type="scientific">Corynebacterium pseudotuberculosis 258</name>
    <dbReference type="NCBI Taxonomy" id="1168865"/>
    <lineage>
        <taxon>Bacteria</taxon>
        <taxon>Bacillati</taxon>
        <taxon>Actinomycetota</taxon>
        <taxon>Actinomycetes</taxon>
        <taxon>Mycobacteriales</taxon>
        <taxon>Corynebacteriaceae</taxon>
        <taxon>Corynebacterium</taxon>
    </lineage>
</organism>
<accession>A0AAU8PJF7</accession>
<feature type="compositionally biased region" description="Basic and acidic residues" evidence="1">
    <location>
        <begin position="1"/>
        <end position="21"/>
    </location>
</feature>
<gene>
    <name evidence="3" type="primary">eccB</name>
    <name evidence="3" type="ORF">CP258_02150</name>
</gene>
<keyword evidence="2" id="KW-0812">Transmembrane</keyword>
<keyword evidence="2" id="KW-0472">Membrane</keyword>